<accession>A0ACB8U7D4</accession>
<comment type="caution">
    <text evidence="1">The sequence shown here is derived from an EMBL/GenBank/DDBJ whole genome shotgun (WGS) entry which is preliminary data.</text>
</comment>
<proteinExistence type="predicted"/>
<keyword evidence="2" id="KW-1185">Reference proteome</keyword>
<sequence>MFGRQITPEQILPLFPGPSQPTYLYSMNNTHLFANHQLVPINNHQLLPATPFVAKQMVNVNISLDRTCFSCYISLLLCVSTSQQPTRRHRMSRLSIILWLPTLLSLLSFVVAQSFNVPSNWRKPTSALSRVDRLTLLDGLLNTVTRTLNSSSGLFGGITGTQTANMLCALAIGDYINGSTTSKDVVLSSLDTTFTLFPDIIGSENPQVNSDRAIWGLAAIYAYRAYRVPLSLQHAQAMWMQLSTYLVTPEDAASGTHPSGGTNISSTCNGASTAGAVFFIANDPNNLSSNGETTAAFMALSAHLYEQTSTPQYLTTAILSATFIAKNLYNGVVILDAIDLGTCQTDGLFMTYNSGFTIDGLSILADVAPKSGSLDFASLYVDHRALTIADSSLLITHF</sequence>
<protein>
    <submittedName>
        <fullName evidence="1">Uncharacterized protein</fullName>
    </submittedName>
</protein>
<gene>
    <name evidence="1" type="ORF">BDY19DRAFT_748264</name>
</gene>
<evidence type="ECO:0000313" key="2">
    <source>
        <dbReference type="Proteomes" id="UP001055072"/>
    </source>
</evidence>
<dbReference type="EMBL" id="MU274908">
    <property type="protein sequence ID" value="KAI0090059.1"/>
    <property type="molecule type" value="Genomic_DNA"/>
</dbReference>
<reference evidence="1" key="1">
    <citation type="journal article" date="2021" name="Environ. Microbiol.">
        <title>Gene family expansions and transcriptome signatures uncover fungal adaptations to wood decay.</title>
        <authorList>
            <person name="Hage H."/>
            <person name="Miyauchi S."/>
            <person name="Viragh M."/>
            <person name="Drula E."/>
            <person name="Min B."/>
            <person name="Chaduli D."/>
            <person name="Navarro D."/>
            <person name="Favel A."/>
            <person name="Norest M."/>
            <person name="Lesage-Meessen L."/>
            <person name="Balint B."/>
            <person name="Merenyi Z."/>
            <person name="de Eugenio L."/>
            <person name="Morin E."/>
            <person name="Martinez A.T."/>
            <person name="Baldrian P."/>
            <person name="Stursova M."/>
            <person name="Martinez M.J."/>
            <person name="Novotny C."/>
            <person name="Magnuson J.K."/>
            <person name="Spatafora J.W."/>
            <person name="Maurice S."/>
            <person name="Pangilinan J."/>
            <person name="Andreopoulos W."/>
            <person name="LaButti K."/>
            <person name="Hundley H."/>
            <person name="Na H."/>
            <person name="Kuo A."/>
            <person name="Barry K."/>
            <person name="Lipzen A."/>
            <person name="Henrissat B."/>
            <person name="Riley R."/>
            <person name="Ahrendt S."/>
            <person name="Nagy L.G."/>
            <person name="Grigoriev I.V."/>
            <person name="Martin F."/>
            <person name="Rosso M.N."/>
        </authorList>
    </citation>
    <scope>NUCLEOTIDE SEQUENCE</scope>
    <source>
        <strain evidence="1">CBS 384.51</strain>
    </source>
</reference>
<evidence type="ECO:0000313" key="1">
    <source>
        <dbReference type="EMBL" id="KAI0090059.1"/>
    </source>
</evidence>
<name>A0ACB8U7D4_9APHY</name>
<dbReference type="Proteomes" id="UP001055072">
    <property type="component" value="Unassembled WGS sequence"/>
</dbReference>
<organism evidence="1 2">
    <name type="scientific">Irpex rosettiformis</name>
    <dbReference type="NCBI Taxonomy" id="378272"/>
    <lineage>
        <taxon>Eukaryota</taxon>
        <taxon>Fungi</taxon>
        <taxon>Dikarya</taxon>
        <taxon>Basidiomycota</taxon>
        <taxon>Agaricomycotina</taxon>
        <taxon>Agaricomycetes</taxon>
        <taxon>Polyporales</taxon>
        <taxon>Irpicaceae</taxon>
        <taxon>Irpex</taxon>
    </lineage>
</organism>